<reference evidence="1 2" key="1">
    <citation type="journal article" date="2022" name="bioRxiv">
        <title>The genome of the oomycete Peronosclerospora sorghi, a cosmopolitan pathogen of maize and sorghum, is inflated with dispersed pseudogenes.</title>
        <authorList>
            <person name="Fletcher K."/>
            <person name="Martin F."/>
            <person name="Isakeit T."/>
            <person name="Cavanaugh K."/>
            <person name="Magill C."/>
            <person name="Michelmore R."/>
        </authorList>
    </citation>
    <scope>NUCLEOTIDE SEQUENCE [LARGE SCALE GENOMIC DNA]</scope>
    <source>
        <strain evidence="1">P6</strain>
    </source>
</reference>
<evidence type="ECO:0000313" key="2">
    <source>
        <dbReference type="Proteomes" id="UP001163321"/>
    </source>
</evidence>
<name>A0ACC0W8M0_9STRA</name>
<organism evidence="1 2">
    <name type="scientific">Peronosclerospora sorghi</name>
    <dbReference type="NCBI Taxonomy" id="230839"/>
    <lineage>
        <taxon>Eukaryota</taxon>
        <taxon>Sar</taxon>
        <taxon>Stramenopiles</taxon>
        <taxon>Oomycota</taxon>
        <taxon>Peronosporomycetes</taxon>
        <taxon>Peronosporales</taxon>
        <taxon>Peronosporaceae</taxon>
        <taxon>Peronosclerospora</taxon>
    </lineage>
</organism>
<proteinExistence type="predicted"/>
<gene>
    <name evidence="1" type="ORF">PsorP6_008479</name>
</gene>
<dbReference type="EMBL" id="CM047582">
    <property type="protein sequence ID" value="KAI9915089.1"/>
    <property type="molecule type" value="Genomic_DNA"/>
</dbReference>
<dbReference type="Proteomes" id="UP001163321">
    <property type="component" value="Chromosome 3"/>
</dbReference>
<keyword evidence="2" id="KW-1185">Reference proteome</keyword>
<sequence length="447" mass="50860">MFFGAEWVLTRRRLCTSTGKGQFNGLEAIAARSLFHTSQRTRGRRYQGLGLRQDASLMWAVSTLQYLRELFAKNACRLLNLLSTTSRKARTKITTILQGYYKLLLLDTPAIIQEAVLDCSLWMTNLFATAESECIECSLSNEEDISPAFDVQQPRDRTRLGTPAFDNPTTIQLLKSACEFYIVRDGSLQTKNSELETQLVKLKAELKESFFRAFESQLSLERMKEVSALEARHLVSKLRVNERLQQQITNAFYIPDTMKKESREGKSVGNSNRTGELTPLSRKEEAPTTESVESRIETSGYQKDESPPFPSEVMQSLPQGQQAIQRPIMGPSESTSPTSSTNLQEPILNFSDSEYEQLTKLCLGEEKNDRWYRHALRMLKEVRKHKRHQKNLRAIASEPSFLAELTASAVYKEVDAQQFTLLGSARNLARDGEDSVWYPRALHHLSK</sequence>
<protein>
    <submittedName>
        <fullName evidence="1">Uncharacterized protein</fullName>
    </submittedName>
</protein>
<accession>A0ACC0W8M0</accession>
<evidence type="ECO:0000313" key="1">
    <source>
        <dbReference type="EMBL" id="KAI9915089.1"/>
    </source>
</evidence>
<comment type="caution">
    <text evidence="1">The sequence shown here is derived from an EMBL/GenBank/DDBJ whole genome shotgun (WGS) entry which is preliminary data.</text>
</comment>